<gene>
    <name evidence="3" type="ORF">LUZ62_021859</name>
</gene>
<dbReference type="AlphaFoldDB" id="A0AAV8GUF4"/>
<evidence type="ECO:0000313" key="4">
    <source>
        <dbReference type="Proteomes" id="UP001140206"/>
    </source>
</evidence>
<evidence type="ECO:0000259" key="2">
    <source>
        <dbReference type="Pfam" id="PF25372"/>
    </source>
</evidence>
<dbReference type="GO" id="GO:0019005">
    <property type="term" value="C:SCF ubiquitin ligase complex"/>
    <property type="evidence" value="ECO:0007669"/>
    <property type="project" value="TreeGrafter"/>
</dbReference>
<dbReference type="SMART" id="SM00367">
    <property type="entry name" value="LRR_CC"/>
    <property type="match status" value="7"/>
</dbReference>
<feature type="compositionally biased region" description="Low complexity" evidence="1">
    <location>
        <begin position="12"/>
        <end position="21"/>
    </location>
</feature>
<feature type="region of interest" description="Disordered" evidence="1">
    <location>
        <begin position="119"/>
        <end position="202"/>
    </location>
</feature>
<sequence>MAPVLRSKSRAKSASASESQSPPTPTLIVIDEADSDASSSVSLSPDFPTPPPPPRRSLRLSTAHPNPNPNPNASTTNPNPNLCHFPVGGTAPDSTVAVGKRKGTFSMEPEEEEVVLVEEGRCMTLRSGSHTRVTPARKRGRGRPTRANTVYQHQQFQQEENEVREGDSDGDGDGDEEVKLEERRLSLRSARGGDKGHGSKGKLIIDQNLGARATGLRSSGFLDKGKAKMVVDVDLQISSDSDSDSSLGSEYEYSRLFVQQEQVRPVYNPQPPEAPAPAPVLQSRREAQRNRAIELAPKYAFFKDDEAAHSDSAENEESVPDAGAHDWPGPFSTAMKIIEEREAIRKAREQAHSSKASQPAAVPISWTPSKNKRADGVSFAKKPLSLKSMCIRILADNANEIESLEALPDMVKSMLIPVICHNRKMTARLLSQLVRGSPVELQLSDCSWANDKEFEDIFTCCDTSKLKEVQLDLCGRCLPDYVLRATLARAPNSLPSLTKLSLKGAYSLSDDGLAAIVSSAPLVSSVNLCECSLLTSEGISHLADNRGAALRELYIDNCQNVNAMLILPSLKKAKCLEVLSMAGIPSVSDKFVSELIPVCGSTIKELCFAACSKLTASAIKVIGDNCPQLSALDIRNLTRLKDVALGHLANGCRSINKLLLYRSSFSDEAIAAFVEASGTKLIELSLNNIEKVGHQTAIAISRRCCMSLQTLDLSFCRKMSDQALGLMVDSCSSLKTIKLFGCTQVTGLFRNGHSNFSVRIIGLGGNILDGVQNLDFV</sequence>
<dbReference type="PANTHER" id="PTHR13318">
    <property type="entry name" value="PARTNER OF PAIRED, ISOFORM B-RELATED"/>
    <property type="match status" value="1"/>
</dbReference>
<accession>A0AAV8GUF4</accession>
<evidence type="ECO:0000313" key="3">
    <source>
        <dbReference type="EMBL" id="KAJ4809293.1"/>
    </source>
</evidence>
<dbReference type="InterPro" id="IPR032675">
    <property type="entry name" value="LRR_dom_sf"/>
</dbReference>
<dbReference type="Gene3D" id="3.80.10.10">
    <property type="entry name" value="Ribonuclease Inhibitor"/>
    <property type="match status" value="2"/>
</dbReference>
<dbReference type="InterPro" id="IPR057207">
    <property type="entry name" value="FBXL15_LRR"/>
</dbReference>
<feature type="compositionally biased region" description="Polar residues" evidence="1">
    <location>
        <begin position="146"/>
        <end position="158"/>
    </location>
</feature>
<reference evidence="3" key="1">
    <citation type="submission" date="2022-08" db="EMBL/GenBank/DDBJ databases">
        <authorList>
            <person name="Marques A."/>
        </authorList>
    </citation>
    <scope>NUCLEOTIDE SEQUENCE</scope>
    <source>
        <strain evidence="3">RhyPub2mFocal</strain>
        <tissue evidence="3">Leaves</tissue>
    </source>
</reference>
<proteinExistence type="predicted"/>
<feature type="region of interest" description="Disordered" evidence="1">
    <location>
        <begin position="266"/>
        <end position="288"/>
    </location>
</feature>
<feature type="region of interest" description="Disordered" evidence="1">
    <location>
        <begin position="1"/>
        <end position="97"/>
    </location>
</feature>
<dbReference type="GO" id="GO:0031146">
    <property type="term" value="P:SCF-dependent proteasomal ubiquitin-dependent protein catabolic process"/>
    <property type="evidence" value="ECO:0007669"/>
    <property type="project" value="TreeGrafter"/>
</dbReference>
<feature type="compositionally biased region" description="Basic and acidic residues" evidence="1">
    <location>
        <begin position="180"/>
        <end position="197"/>
    </location>
</feature>
<feature type="compositionally biased region" description="Acidic residues" evidence="1">
    <location>
        <begin position="168"/>
        <end position="179"/>
    </location>
</feature>
<feature type="compositionally biased region" description="Low complexity" evidence="1">
    <location>
        <begin position="71"/>
        <end position="81"/>
    </location>
</feature>
<dbReference type="Pfam" id="PF25372">
    <property type="entry name" value="DUF7885"/>
    <property type="match status" value="1"/>
</dbReference>
<feature type="compositionally biased region" description="Low complexity" evidence="1">
    <location>
        <begin position="36"/>
        <end position="46"/>
    </location>
</feature>
<protein>
    <submittedName>
        <fullName evidence="3">F-box/LRR protein</fullName>
    </submittedName>
</protein>
<feature type="compositionally biased region" description="Pro residues" evidence="1">
    <location>
        <begin position="268"/>
        <end position="278"/>
    </location>
</feature>
<comment type="caution">
    <text evidence="3">The sequence shown here is derived from an EMBL/GenBank/DDBJ whole genome shotgun (WGS) entry which is preliminary data.</text>
</comment>
<dbReference type="Proteomes" id="UP001140206">
    <property type="component" value="Chromosome 1"/>
</dbReference>
<keyword evidence="4" id="KW-1185">Reference proteome</keyword>
<name>A0AAV8GUF4_9POAL</name>
<feature type="domain" description="F-box/LRR-repeat protein 15-like leucin rich repeat" evidence="2">
    <location>
        <begin position="495"/>
        <end position="670"/>
    </location>
</feature>
<dbReference type="EMBL" id="JAMFTS010000001">
    <property type="protein sequence ID" value="KAJ4809293.1"/>
    <property type="molecule type" value="Genomic_DNA"/>
</dbReference>
<organism evidence="3 4">
    <name type="scientific">Rhynchospora pubera</name>
    <dbReference type="NCBI Taxonomy" id="906938"/>
    <lineage>
        <taxon>Eukaryota</taxon>
        <taxon>Viridiplantae</taxon>
        <taxon>Streptophyta</taxon>
        <taxon>Embryophyta</taxon>
        <taxon>Tracheophyta</taxon>
        <taxon>Spermatophyta</taxon>
        <taxon>Magnoliopsida</taxon>
        <taxon>Liliopsida</taxon>
        <taxon>Poales</taxon>
        <taxon>Cyperaceae</taxon>
        <taxon>Cyperoideae</taxon>
        <taxon>Rhynchosporeae</taxon>
        <taxon>Rhynchospora</taxon>
    </lineage>
</organism>
<dbReference type="InterPro" id="IPR006553">
    <property type="entry name" value="Leu-rich_rpt_Cys-con_subtyp"/>
</dbReference>
<dbReference type="PANTHER" id="PTHR13318:SF101">
    <property type="entry name" value="F-BOX_LRR PROTEIN"/>
    <property type="match status" value="1"/>
</dbReference>
<evidence type="ECO:0000256" key="1">
    <source>
        <dbReference type="SAM" id="MobiDB-lite"/>
    </source>
</evidence>
<feature type="region of interest" description="Disordered" evidence="1">
    <location>
        <begin position="306"/>
        <end position="328"/>
    </location>
</feature>
<feature type="compositionally biased region" description="Basic residues" evidence="1">
    <location>
        <begin position="135"/>
        <end position="144"/>
    </location>
</feature>
<dbReference type="SUPFAM" id="SSF52047">
    <property type="entry name" value="RNI-like"/>
    <property type="match status" value="1"/>
</dbReference>